<keyword evidence="3" id="KW-0808">Transferase</keyword>
<evidence type="ECO:0000313" key="9">
    <source>
        <dbReference type="Proteomes" id="UP000658390"/>
    </source>
</evidence>
<comment type="subcellular location">
    <subcellularLocation>
        <location evidence="2">Cell inner membrane</location>
    </subcellularLocation>
</comment>
<feature type="domain" description="PAS" evidence="4">
    <location>
        <begin position="677"/>
        <end position="750"/>
    </location>
</feature>
<accession>A0A8I1FSH7</accession>
<evidence type="ECO:0000256" key="1">
    <source>
        <dbReference type="ARBA" id="ARBA00001946"/>
    </source>
</evidence>
<dbReference type="GO" id="GO:0016301">
    <property type="term" value="F:kinase activity"/>
    <property type="evidence" value="ECO:0007669"/>
    <property type="project" value="UniProtKB-KW"/>
</dbReference>
<dbReference type="Pfam" id="PF00563">
    <property type="entry name" value="EAL"/>
    <property type="match status" value="1"/>
</dbReference>
<dbReference type="Pfam" id="PF08447">
    <property type="entry name" value="PAS_3"/>
    <property type="match status" value="2"/>
</dbReference>
<dbReference type="InterPro" id="IPR029016">
    <property type="entry name" value="GAF-like_dom_sf"/>
</dbReference>
<evidence type="ECO:0000259" key="7">
    <source>
        <dbReference type="PROSITE" id="PS50887"/>
    </source>
</evidence>
<feature type="domain" description="PAC" evidence="5">
    <location>
        <begin position="625"/>
        <end position="676"/>
    </location>
</feature>
<dbReference type="Proteomes" id="UP000658390">
    <property type="component" value="Unassembled WGS sequence"/>
</dbReference>
<dbReference type="InterPro" id="IPR029787">
    <property type="entry name" value="Nucleotide_cyclase"/>
</dbReference>
<dbReference type="GO" id="GO:0006355">
    <property type="term" value="P:regulation of DNA-templated transcription"/>
    <property type="evidence" value="ECO:0007669"/>
    <property type="project" value="InterPro"/>
</dbReference>
<dbReference type="PROSITE" id="PS50112">
    <property type="entry name" value="PAS"/>
    <property type="match status" value="2"/>
</dbReference>
<dbReference type="SMART" id="SM00086">
    <property type="entry name" value="PAC"/>
    <property type="match status" value="4"/>
</dbReference>
<dbReference type="Gene3D" id="2.10.70.100">
    <property type="match status" value="2"/>
</dbReference>
<dbReference type="SUPFAM" id="SSF141868">
    <property type="entry name" value="EAL domain-like"/>
    <property type="match status" value="1"/>
</dbReference>
<evidence type="ECO:0000256" key="2">
    <source>
        <dbReference type="ARBA" id="ARBA00004533"/>
    </source>
</evidence>
<dbReference type="Gene3D" id="3.30.70.270">
    <property type="match status" value="1"/>
</dbReference>
<dbReference type="PROSITE" id="PS50887">
    <property type="entry name" value="GGDEF"/>
    <property type="match status" value="1"/>
</dbReference>
<name>A0A8I1FSH7_9PSED</name>
<dbReference type="NCBIfam" id="TIGR00229">
    <property type="entry name" value="sensory_box"/>
    <property type="match status" value="4"/>
</dbReference>
<dbReference type="CDD" id="cd00130">
    <property type="entry name" value="PAS"/>
    <property type="match status" value="4"/>
</dbReference>
<dbReference type="InterPro" id="IPR013767">
    <property type="entry name" value="PAS_fold"/>
</dbReference>
<dbReference type="Pfam" id="PF00989">
    <property type="entry name" value="PAS"/>
    <property type="match status" value="2"/>
</dbReference>
<dbReference type="GO" id="GO:0005886">
    <property type="term" value="C:plasma membrane"/>
    <property type="evidence" value="ECO:0007669"/>
    <property type="project" value="UniProtKB-SubCell"/>
</dbReference>
<dbReference type="Gene3D" id="3.20.20.450">
    <property type="entry name" value="EAL domain"/>
    <property type="match status" value="1"/>
</dbReference>
<dbReference type="Gene3D" id="3.30.450.20">
    <property type="entry name" value="PAS domain"/>
    <property type="match status" value="5"/>
</dbReference>
<dbReference type="InterPro" id="IPR000160">
    <property type="entry name" value="GGDEF_dom"/>
</dbReference>
<dbReference type="Pfam" id="PF08448">
    <property type="entry name" value="PAS_4"/>
    <property type="match status" value="1"/>
</dbReference>
<sequence length="1237" mass="137364">MRGAPYRQNEDQTLLALEALEVLDTAAEAEFEAIVHAASVVCRVPISLISLIDERRQWFKARVGLPNVMETNRDIAFCAHTVLGDELFEVPDTLSDPRFIDNPLVTGDPNIRFYAGAPLRLSSGERIGTLCVIDRTPRWLTSEQRETLKALSVAVVKSLEGRAAARQLKQSTLMNARAATVLEHSADAVIGLSVTGKIERWNPAATRLFGYEAAEAIGQSLSLLIPEADLAQKATRILRREQTRHFTYEAVRKRQNGKLLDVSVTVVQEIDVDGTLLGSTKFVRDITARNRIASDLAQVAADLRLVTDNSPSMMAYWNRDLTCRFANRAYRSWFGRDPSELIGKPIWDLLGAELFERNKPHIEAVLSGVPQNFEREIPGPSGISRHSIANYIPDIVDGDVRGFLVEVTDVTSLKNSQLALHEATASMRQAQRLGQIGSWEWEIATDTTTWSPELYRIMGFSPTAKPPGTKELSHLYQPESYARLQEAITHAKKSQQSFRIEVEIVRPGGEKRILDARAEPIIDNTGSMVALRGTSQDITERKQSEDLLRRSESFLARTGALAGVGGWEVDLVTGDVKWSDQVCHIHGLPSGHQPTLEEGISYYLLDSRARIQQAVNIAIAGGGGFDLELQIMRSDGEHRWIRTVGAVELVNSRPTRLAGAIQDITESHYLAIQVAQQHELMRVTLQSIGDAVITTDKDALVTWLNPVAERLTGWTAVQARGRLLEQVFNIIKEDTRLPAESPVSICLQQDKVTGLRYNTVLVSRSGDEFGIEDSASPIRNELGELLGTVLVFHDVTEQRRLSSEINYRATHDALTGLVNRLEFEVRLEHALSECKDSDSEHALMFIDLDRFKLVNDACGHAAGDLLLQRVSRLLSDAVRGGDTVARMGGDEFAVLLENCTIEHAQKIAQQMCDLMVDFRFLYDGKSFQVGTSIGLVPVDGRWDSISAIMQVADSSCYAAKSAGRNRVHVSFNSDTVLEAHSGDMQWVTRIEQALAENQLVLYAQRIFPLGSESRLLLAEVLIRMRENDGSIMTPCSLLAAAERFNLASNIDKWVLRRTITLLKALPTLDNIEMLSLSFSDQSVSDRALHYEVFQILEEAGEAICKLLCIQFKETTVINHLADVKHFIGHAGKLGIRIALDNFGAGATSFGHLKLLRIDELKVDGQFMRDLLTDPLNDAAMRFFVTVAKATKAKTVAKFVDSAEVLALIREMGIDYAQGDYPHQPEPIEALFNDMTHR</sequence>
<dbReference type="InterPro" id="IPR052155">
    <property type="entry name" value="Biofilm_reg_signaling"/>
</dbReference>
<dbReference type="NCBIfam" id="TIGR00254">
    <property type="entry name" value="GGDEF"/>
    <property type="match status" value="1"/>
</dbReference>
<dbReference type="InterPro" id="IPR001633">
    <property type="entry name" value="EAL_dom"/>
</dbReference>
<dbReference type="SUPFAM" id="SSF55785">
    <property type="entry name" value="PYP-like sensor domain (PAS domain)"/>
    <property type="match status" value="5"/>
</dbReference>
<dbReference type="InterPro" id="IPR035919">
    <property type="entry name" value="EAL_sf"/>
</dbReference>
<dbReference type="InterPro" id="IPR035965">
    <property type="entry name" value="PAS-like_dom_sf"/>
</dbReference>
<feature type="domain" description="EAL" evidence="6">
    <location>
        <begin position="983"/>
        <end position="1237"/>
    </location>
</feature>
<comment type="cofactor">
    <cofactor evidence="1">
        <name>Mg(2+)</name>
        <dbReference type="ChEBI" id="CHEBI:18420"/>
    </cofactor>
</comment>
<feature type="domain" description="PAC" evidence="5">
    <location>
        <begin position="755"/>
        <end position="807"/>
    </location>
</feature>
<reference evidence="8" key="1">
    <citation type="submission" date="2020-12" db="EMBL/GenBank/DDBJ databases">
        <title>Antibiotic resistance and phylogeny of Pseudomonas spp. isolated over three decades from chicken meat in the Norwegian food chain.</title>
        <authorList>
            <person name="Moen B."/>
        </authorList>
    </citation>
    <scope>NUCLEOTIDE SEQUENCE</scope>
    <source>
        <strain evidence="8">MF6762</strain>
    </source>
</reference>
<dbReference type="InterPro" id="IPR003018">
    <property type="entry name" value="GAF"/>
</dbReference>
<dbReference type="SUPFAM" id="SSF55073">
    <property type="entry name" value="Nucleotide cyclase"/>
    <property type="match status" value="1"/>
</dbReference>
<dbReference type="SMART" id="SM00091">
    <property type="entry name" value="PAS"/>
    <property type="match status" value="4"/>
</dbReference>
<dbReference type="AlphaFoldDB" id="A0A8I1FSH7"/>
<evidence type="ECO:0000313" key="8">
    <source>
        <dbReference type="EMBL" id="MBJ2260031.1"/>
    </source>
</evidence>
<dbReference type="SUPFAM" id="SSF55781">
    <property type="entry name" value="GAF domain-like"/>
    <property type="match status" value="1"/>
</dbReference>
<dbReference type="PROSITE" id="PS50113">
    <property type="entry name" value="PAC"/>
    <property type="match status" value="3"/>
</dbReference>
<keyword evidence="3" id="KW-0418">Kinase</keyword>
<evidence type="ECO:0000256" key="3">
    <source>
        <dbReference type="ARBA" id="ARBA00022777"/>
    </source>
</evidence>
<protein>
    <submittedName>
        <fullName evidence="8">PAS domain S-box protein</fullName>
    </submittedName>
</protein>
<dbReference type="InterPro" id="IPR043128">
    <property type="entry name" value="Rev_trsase/Diguanyl_cyclase"/>
</dbReference>
<dbReference type="InterPro" id="IPR000700">
    <property type="entry name" value="PAS-assoc_C"/>
</dbReference>
<dbReference type="CDD" id="cd01949">
    <property type="entry name" value="GGDEF"/>
    <property type="match status" value="1"/>
</dbReference>
<dbReference type="FunFam" id="3.30.70.270:FF:000001">
    <property type="entry name" value="Diguanylate cyclase domain protein"/>
    <property type="match status" value="1"/>
</dbReference>
<dbReference type="PANTHER" id="PTHR44757">
    <property type="entry name" value="DIGUANYLATE CYCLASE DGCP"/>
    <property type="match status" value="1"/>
</dbReference>
<dbReference type="PROSITE" id="PS50883">
    <property type="entry name" value="EAL"/>
    <property type="match status" value="1"/>
</dbReference>
<dbReference type="InterPro" id="IPR000014">
    <property type="entry name" value="PAS"/>
</dbReference>
<evidence type="ECO:0000259" key="5">
    <source>
        <dbReference type="PROSITE" id="PS50113"/>
    </source>
</evidence>
<proteinExistence type="predicted"/>
<dbReference type="SMART" id="SM00267">
    <property type="entry name" value="GGDEF"/>
    <property type="match status" value="1"/>
</dbReference>
<evidence type="ECO:0000259" key="4">
    <source>
        <dbReference type="PROSITE" id="PS50112"/>
    </source>
</evidence>
<dbReference type="GeneID" id="89544760"/>
<feature type="domain" description="PAS" evidence="4">
    <location>
        <begin position="174"/>
        <end position="227"/>
    </location>
</feature>
<dbReference type="SMART" id="SM00065">
    <property type="entry name" value="GAF"/>
    <property type="match status" value="1"/>
</dbReference>
<dbReference type="InterPro" id="IPR013655">
    <property type="entry name" value="PAS_fold_3"/>
</dbReference>
<organism evidence="8 9">
    <name type="scientific">Pseudomonas psychrophila</name>
    <dbReference type="NCBI Taxonomy" id="122355"/>
    <lineage>
        <taxon>Bacteria</taxon>
        <taxon>Pseudomonadati</taxon>
        <taxon>Pseudomonadota</taxon>
        <taxon>Gammaproteobacteria</taxon>
        <taxon>Pseudomonadales</taxon>
        <taxon>Pseudomonadaceae</taxon>
        <taxon>Pseudomonas</taxon>
    </lineage>
</organism>
<dbReference type="EMBL" id="JAEKCZ010000045">
    <property type="protein sequence ID" value="MBJ2260031.1"/>
    <property type="molecule type" value="Genomic_DNA"/>
</dbReference>
<evidence type="ECO:0000259" key="6">
    <source>
        <dbReference type="PROSITE" id="PS50883"/>
    </source>
</evidence>
<dbReference type="Gene3D" id="3.30.450.40">
    <property type="match status" value="1"/>
</dbReference>
<feature type="domain" description="GGDEF" evidence="7">
    <location>
        <begin position="839"/>
        <end position="972"/>
    </location>
</feature>
<dbReference type="Pfam" id="PF01590">
    <property type="entry name" value="GAF"/>
    <property type="match status" value="1"/>
</dbReference>
<gene>
    <name evidence="8" type="ORF">JFT45_26420</name>
</gene>
<dbReference type="SMART" id="SM00052">
    <property type="entry name" value="EAL"/>
    <property type="match status" value="1"/>
</dbReference>
<dbReference type="InterPro" id="IPR001610">
    <property type="entry name" value="PAC"/>
</dbReference>
<dbReference type="InterPro" id="IPR013656">
    <property type="entry name" value="PAS_4"/>
</dbReference>
<dbReference type="PANTHER" id="PTHR44757:SF4">
    <property type="entry name" value="DIGUANYLATE CYCLASE DGCE-RELATED"/>
    <property type="match status" value="1"/>
</dbReference>
<feature type="domain" description="PAC" evidence="5">
    <location>
        <begin position="498"/>
        <end position="550"/>
    </location>
</feature>
<dbReference type="Pfam" id="PF00990">
    <property type="entry name" value="GGDEF"/>
    <property type="match status" value="1"/>
</dbReference>
<dbReference type="CDD" id="cd01948">
    <property type="entry name" value="EAL"/>
    <property type="match status" value="1"/>
</dbReference>
<dbReference type="RefSeq" id="WP_198823141.1">
    <property type="nucleotide sequence ID" value="NZ_JAEKCZ010000045.1"/>
</dbReference>
<comment type="caution">
    <text evidence="8">The sequence shown here is derived from an EMBL/GenBank/DDBJ whole genome shotgun (WGS) entry which is preliminary data.</text>
</comment>